<keyword evidence="2" id="KW-0238">DNA-binding</keyword>
<proteinExistence type="predicted"/>
<evidence type="ECO:0000256" key="4">
    <source>
        <dbReference type="SAM" id="Phobius"/>
    </source>
</evidence>
<dbReference type="PROSITE" id="PS01124">
    <property type="entry name" value="HTH_ARAC_FAMILY_2"/>
    <property type="match status" value="1"/>
</dbReference>
<dbReference type="RefSeq" id="WP_071874768.1">
    <property type="nucleotide sequence ID" value="NZ_JBHSHF010000023.1"/>
</dbReference>
<dbReference type="InterPro" id="IPR009057">
    <property type="entry name" value="Homeodomain-like_sf"/>
</dbReference>
<evidence type="ECO:0000256" key="3">
    <source>
        <dbReference type="ARBA" id="ARBA00023163"/>
    </source>
</evidence>
<keyword evidence="7" id="KW-1185">Reference proteome</keyword>
<name>A0A1L8QST6_9ENTE</name>
<dbReference type="Proteomes" id="UP000182149">
    <property type="component" value="Unassembled WGS sequence"/>
</dbReference>
<dbReference type="STRING" id="328396.RU93_GL002065"/>
<keyword evidence="4" id="KW-0472">Membrane</keyword>
<reference evidence="6 7" key="1">
    <citation type="submission" date="2014-12" db="EMBL/GenBank/DDBJ databases">
        <title>Draft genome sequences of 29 type strains of Enterococci.</title>
        <authorList>
            <person name="Zhong Z."/>
            <person name="Sun Z."/>
            <person name="Liu W."/>
            <person name="Zhang W."/>
            <person name="Zhang H."/>
        </authorList>
    </citation>
    <scope>NUCLEOTIDE SEQUENCE [LARGE SCALE GENOMIC DNA]</scope>
    <source>
        <strain evidence="6 7">DSM 17690</strain>
    </source>
</reference>
<organism evidence="6 7">
    <name type="scientific">Enterococcus aquimarinus</name>
    <dbReference type="NCBI Taxonomy" id="328396"/>
    <lineage>
        <taxon>Bacteria</taxon>
        <taxon>Bacillati</taxon>
        <taxon>Bacillota</taxon>
        <taxon>Bacilli</taxon>
        <taxon>Lactobacillales</taxon>
        <taxon>Enterococcaceae</taxon>
        <taxon>Enterococcus</taxon>
    </lineage>
</organism>
<evidence type="ECO:0000256" key="2">
    <source>
        <dbReference type="ARBA" id="ARBA00023125"/>
    </source>
</evidence>
<feature type="transmembrane region" description="Helical" evidence="4">
    <location>
        <begin position="12"/>
        <end position="33"/>
    </location>
</feature>
<feature type="domain" description="HTH araC/xylS-type" evidence="5">
    <location>
        <begin position="644"/>
        <end position="743"/>
    </location>
</feature>
<dbReference type="GO" id="GO:0003700">
    <property type="term" value="F:DNA-binding transcription factor activity"/>
    <property type="evidence" value="ECO:0007669"/>
    <property type="project" value="InterPro"/>
</dbReference>
<evidence type="ECO:0000313" key="7">
    <source>
        <dbReference type="Proteomes" id="UP000182149"/>
    </source>
</evidence>
<dbReference type="SMART" id="SM00342">
    <property type="entry name" value="HTH_ARAC"/>
    <property type="match status" value="1"/>
</dbReference>
<dbReference type="SUPFAM" id="SSF46689">
    <property type="entry name" value="Homeodomain-like"/>
    <property type="match status" value="1"/>
</dbReference>
<dbReference type="PANTHER" id="PTHR43280:SF28">
    <property type="entry name" value="HTH-TYPE TRANSCRIPTIONAL ACTIVATOR RHAS"/>
    <property type="match status" value="1"/>
</dbReference>
<keyword evidence="1" id="KW-0805">Transcription regulation</keyword>
<dbReference type="Gene3D" id="1.10.10.60">
    <property type="entry name" value="Homeodomain-like"/>
    <property type="match status" value="2"/>
</dbReference>
<feature type="transmembrane region" description="Helical" evidence="4">
    <location>
        <begin position="288"/>
        <end position="307"/>
    </location>
</feature>
<accession>A0A1L8QST6</accession>
<dbReference type="PROSITE" id="PS00041">
    <property type="entry name" value="HTH_ARAC_FAMILY_1"/>
    <property type="match status" value="1"/>
</dbReference>
<dbReference type="Pfam" id="PF12833">
    <property type="entry name" value="HTH_18"/>
    <property type="match status" value="1"/>
</dbReference>
<evidence type="ECO:0000259" key="5">
    <source>
        <dbReference type="PROSITE" id="PS01124"/>
    </source>
</evidence>
<keyword evidence="3" id="KW-0804">Transcription</keyword>
<evidence type="ECO:0000256" key="1">
    <source>
        <dbReference type="ARBA" id="ARBA00023015"/>
    </source>
</evidence>
<keyword evidence="4" id="KW-1133">Transmembrane helix</keyword>
<evidence type="ECO:0000313" key="6">
    <source>
        <dbReference type="EMBL" id="OJG10549.1"/>
    </source>
</evidence>
<dbReference type="PANTHER" id="PTHR43280">
    <property type="entry name" value="ARAC-FAMILY TRANSCRIPTIONAL REGULATOR"/>
    <property type="match status" value="1"/>
</dbReference>
<dbReference type="OrthoDB" id="1975037at2"/>
<gene>
    <name evidence="6" type="ORF">RU93_GL002065</name>
</gene>
<sequence>MKWIRKLNILQYSIFSYIFFFALIFIPMSLVWYTTSRHSVTQQLELSSKNALLQAKASFESDLSQLDLISQQLPYDSAISLEYLADPYENIDSRSALAKYRLNNSMIEEAYLFYPEDPETFYSANGSTKIDALIELRQQNVDKEELLTLLNAPIPSFSILEEKVYGDKSFFYVVPIQDAFGKNSASMIYVLRKSSIDAIFSPLLNEAHGDFYLVNSQDKLLGFSNNNPELATALNKKLATKGSLSESFRWENKNYLLHQFTNDLLDLEYVYVLNTDLASARLTQIYQASIYTIIGILIIGLFSSIFLGRQSYRPYEKIERLLLKHEHEQPQKRALSFEEVHGKLSTFLTENSHLKEEIKQQTPFIKESLLHQLLTGQRTDELSLQELFSPLIIQQATARYFTIVISFEATSHSPALYRDSFSNQLLKELNHIQYAHFEWCGTKCLEEEAVTFLIASSGELTQEEIVERIVEDMRNFSDVTLPIGIGKETASLKGIKHSFIEALTALDYRFENPQGQIFFFESISASTPQDHRSFHFPEDKQLKLVQSLHLGNEGVALETLEELIHYGVQYCVTLQTFRMYSYYIMNTYVHVGIAVIGDALLTELEVLIDVKDYQQLHRKLQEITQMICQEVATKAREEESHVKEALFSYIDAHYNTDFLSLESISDHFNLTPTMINKIMKEETNTTFAKYIANLRLEKIKQALVETDQSIKEIIQSNGYYDVSNFTRKFRTTVGVTPGQYRTMYREG</sequence>
<comment type="caution">
    <text evidence="6">The sequence shown here is derived from an EMBL/GenBank/DDBJ whole genome shotgun (WGS) entry which is preliminary data.</text>
</comment>
<dbReference type="GO" id="GO:0043565">
    <property type="term" value="F:sequence-specific DNA binding"/>
    <property type="evidence" value="ECO:0007669"/>
    <property type="project" value="InterPro"/>
</dbReference>
<dbReference type="InterPro" id="IPR018062">
    <property type="entry name" value="HTH_AraC-typ_CS"/>
</dbReference>
<dbReference type="InterPro" id="IPR018060">
    <property type="entry name" value="HTH_AraC"/>
</dbReference>
<dbReference type="EMBL" id="JXKD01000007">
    <property type="protein sequence ID" value="OJG10549.1"/>
    <property type="molecule type" value="Genomic_DNA"/>
</dbReference>
<protein>
    <recommendedName>
        <fullName evidence="5">HTH araC/xylS-type domain-containing protein</fullName>
    </recommendedName>
</protein>
<keyword evidence="4" id="KW-0812">Transmembrane</keyword>
<dbReference type="AlphaFoldDB" id="A0A1L8QST6"/>